<dbReference type="AlphaFoldDB" id="A0A2N6QH87"/>
<evidence type="ECO:0000313" key="1">
    <source>
        <dbReference type="EMBL" id="PMC18931.1"/>
    </source>
</evidence>
<proteinExistence type="predicted"/>
<comment type="caution">
    <text evidence="1">The sequence shown here is derived from an EMBL/GenBank/DDBJ whole genome shotgun (WGS) entry which is preliminary data.</text>
</comment>
<protein>
    <recommendedName>
        <fullName evidence="3">Lipoprotein</fullName>
    </recommendedName>
</protein>
<accession>A0A2N6QH87</accession>
<reference evidence="1 2" key="1">
    <citation type="submission" date="2017-09" db="EMBL/GenBank/DDBJ databases">
        <title>Bacterial strain isolated from the female urinary microbiota.</title>
        <authorList>
            <person name="Thomas-White K."/>
            <person name="Kumar N."/>
            <person name="Forster S."/>
            <person name="Putonti C."/>
            <person name="Lawley T."/>
            <person name="Wolfe A.J."/>
        </authorList>
    </citation>
    <scope>NUCLEOTIDE SEQUENCE [LARGE SCALE GENOMIC DNA]</scope>
    <source>
        <strain evidence="1 2">UMB0834</strain>
    </source>
</reference>
<dbReference type="Proteomes" id="UP000235748">
    <property type="component" value="Unassembled WGS sequence"/>
</dbReference>
<name>A0A2N6QH87_9STAP</name>
<dbReference type="RefSeq" id="WP_070503652.1">
    <property type="nucleotide sequence ID" value="NZ_JALCYA010000004.1"/>
</dbReference>
<evidence type="ECO:0008006" key="3">
    <source>
        <dbReference type="Google" id="ProtNLM"/>
    </source>
</evidence>
<sequence length="245" mass="27774">MKKLAKNLSLFIAFALFVTMLSGCGKSIKNKKEVTIRDIINDSETHFLYATEPKDGVHESNEDYLTKNGKVKHITFKHPVEISKLSQTKGKDIEKKFKLDSSKEDNNNKWQKVKSYGEIVDKQGNPLMTCVFSSKRTEKSFKDGSLYPNLASSDCLFYYSSQKALSPQGAKTTNLTLGKFDASFEKMVQARAQITGGHEEVIRRDNEDFGLNYHVVLPEKVKKIKNVKSDDKDVVTSEFEHGFLE</sequence>
<evidence type="ECO:0000313" key="2">
    <source>
        <dbReference type="Proteomes" id="UP000235748"/>
    </source>
</evidence>
<dbReference type="PROSITE" id="PS51257">
    <property type="entry name" value="PROKAR_LIPOPROTEIN"/>
    <property type="match status" value="1"/>
</dbReference>
<organism evidence="1 2">
    <name type="scientific">Staphylococcus pettenkoferi</name>
    <dbReference type="NCBI Taxonomy" id="170573"/>
    <lineage>
        <taxon>Bacteria</taxon>
        <taxon>Bacillati</taxon>
        <taxon>Bacillota</taxon>
        <taxon>Bacilli</taxon>
        <taxon>Bacillales</taxon>
        <taxon>Staphylococcaceae</taxon>
        <taxon>Staphylococcus</taxon>
    </lineage>
</organism>
<gene>
    <name evidence="1" type="ORF">CJ235_06585</name>
</gene>
<dbReference type="EMBL" id="PNGG01000003">
    <property type="protein sequence ID" value="PMC18931.1"/>
    <property type="molecule type" value="Genomic_DNA"/>
</dbReference>